<dbReference type="EMBL" id="CP070228">
    <property type="protein sequence ID" value="QRV02956.1"/>
    <property type="molecule type" value="Genomic_DNA"/>
</dbReference>
<dbReference type="Gene3D" id="3.60.110.10">
    <property type="entry name" value="Carbon-nitrogen hydrolase"/>
    <property type="match status" value="1"/>
</dbReference>
<feature type="transmembrane region" description="Helical" evidence="8">
    <location>
        <begin position="447"/>
        <end position="464"/>
    </location>
</feature>
<evidence type="ECO:0000256" key="7">
    <source>
        <dbReference type="ARBA" id="ARBA00023315"/>
    </source>
</evidence>
<feature type="transmembrane region" description="Helical" evidence="8">
    <location>
        <begin position="145"/>
        <end position="165"/>
    </location>
</feature>
<keyword evidence="4 8" id="KW-0812">Transmembrane</keyword>
<dbReference type="EC" id="2.3.1.269" evidence="8"/>
<evidence type="ECO:0000313" key="10">
    <source>
        <dbReference type="EMBL" id="QRV02956.1"/>
    </source>
</evidence>
<dbReference type="PANTHER" id="PTHR38686:SF1">
    <property type="entry name" value="APOLIPOPROTEIN N-ACYLTRANSFERASE"/>
    <property type="match status" value="1"/>
</dbReference>
<feature type="transmembrane region" description="Helical" evidence="8">
    <location>
        <begin position="114"/>
        <end position="138"/>
    </location>
</feature>
<evidence type="ECO:0000256" key="3">
    <source>
        <dbReference type="ARBA" id="ARBA00022679"/>
    </source>
</evidence>
<dbReference type="NCBIfam" id="TIGR00546">
    <property type="entry name" value="lnt"/>
    <property type="match status" value="1"/>
</dbReference>
<accession>A0ABX7IIZ1</accession>
<keyword evidence="6 8" id="KW-0472">Membrane</keyword>
<protein>
    <recommendedName>
        <fullName evidence="8">Apolipoprotein N-acyltransferase</fullName>
        <shortName evidence="8">ALP N-acyltransferase</shortName>
        <ecNumber evidence="8">2.3.1.269</ecNumber>
    </recommendedName>
</protein>
<sequence length="474" mass="51239">MSFLWFSVYRMPVMRAMGLGGLWGLAFFIPHTAWAATAAGSVLALVGLALSQASFIAVLAAMWSQISYLTPTWAWLWASISWVGIEHLRASIPFGGMPWGKIAFALNDSPLVRLAPIGSTLLVGLFAVAVSILLAQALFYLPRKFFTAMSSVAFACALAIFPLILPLGGKPTGQFAIGVVQGGSPTKTAIPDGWKRALQVTSNHVEQARQITHADLIVLPESTSDRDVRTDEESGNLLRSLVGEVNTPIMFGTQEYTDEGRYNDYLVMGIDGKIIGRYSKQHPVPFGEYIPFREALSDVSASIAEVISQVTVDMFPGTGPAQLIVPTGRGEVAVATPICFEVAYDRLISDGVIGVERPSGLIVVPTNNASFGDSGEPYQQFAMTRFRAMEHGRSAVQVSTTGVSGVVEANGVVRYQTSVGEQDSATVSVPLYTHVTFATRTAHIREYLGYACAAIGVIVSIYAYRRRSQSKRRR</sequence>
<comment type="caution">
    <text evidence="8">Lacks conserved residue(s) required for the propagation of feature annotation.</text>
</comment>
<feature type="domain" description="CN hydrolase" evidence="9">
    <location>
        <begin position="175"/>
        <end position="431"/>
    </location>
</feature>
<dbReference type="InterPro" id="IPR036526">
    <property type="entry name" value="C-N_Hydrolase_sf"/>
</dbReference>
<gene>
    <name evidence="8 10" type="primary">lnt</name>
    <name evidence="10" type="ORF">JTE88_04360</name>
</gene>
<keyword evidence="11" id="KW-1185">Reference proteome</keyword>
<dbReference type="CDD" id="cd07571">
    <property type="entry name" value="ALP_N-acyl_transferase"/>
    <property type="match status" value="1"/>
</dbReference>
<evidence type="ECO:0000256" key="8">
    <source>
        <dbReference type="HAMAP-Rule" id="MF_01148"/>
    </source>
</evidence>
<keyword evidence="5 8" id="KW-1133">Transmembrane helix</keyword>
<dbReference type="Proteomes" id="UP000602653">
    <property type="component" value="Chromosome"/>
</dbReference>
<keyword evidence="7 8" id="KW-0012">Acyltransferase</keyword>
<evidence type="ECO:0000313" key="11">
    <source>
        <dbReference type="Proteomes" id="UP000602653"/>
    </source>
</evidence>
<dbReference type="PROSITE" id="PS50263">
    <property type="entry name" value="CN_HYDROLASE"/>
    <property type="match status" value="1"/>
</dbReference>
<dbReference type="InterPro" id="IPR004563">
    <property type="entry name" value="Apolipo_AcylTrfase"/>
</dbReference>
<dbReference type="Pfam" id="PF00795">
    <property type="entry name" value="CN_hydrolase"/>
    <property type="match status" value="1"/>
</dbReference>
<evidence type="ECO:0000259" key="9">
    <source>
        <dbReference type="PROSITE" id="PS50263"/>
    </source>
</evidence>
<comment type="catalytic activity">
    <reaction evidence="8">
        <text>N-terminal S-1,2-diacyl-sn-glyceryl-L-cysteinyl-[lipoprotein] + a glycerophospholipid = N-acyl-S-1,2-diacyl-sn-glyceryl-L-cysteinyl-[lipoprotein] + a 2-acyl-sn-glycero-3-phospholipid + H(+)</text>
        <dbReference type="Rhea" id="RHEA:48228"/>
        <dbReference type="Rhea" id="RHEA-COMP:14681"/>
        <dbReference type="Rhea" id="RHEA-COMP:14684"/>
        <dbReference type="ChEBI" id="CHEBI:15378"/>
        <dbReference type="ChEBI" id="CHEBI:136912"/>
        <dbReference type="ChEBI" id="CHEBI:140656"/>
        <dbReference type="ChEBI" id="CHEBI:140657"/>
        <dbReference type="ChEBI" id="CHEBI:140660"/>
        <dbReference type="EC" id="2.3.1.269"/>
    </reaction>
</comment>
<comment type="pathway">
    <text evidence="8">Protein modification; lipoprotein biosynthesis (N-acyl transfer).</text>
</comment>
<dbReference type="HAMAP" id="MF_01148">
    <property type="entry name" value="Lnt"/>
    <property type="match status" value="1"/>
</dbReference>
<evidence type="ECO:0000256" key="6">
    <source>
        <dbReference type="ARBA" id="ARBA00023136"/>
    </source>
</evidence>
<proteinExistence type="inferred from homology"/>
<name>A0ABX7IIZ1_9ACTO</name>
<comment type="similarity">
    <text evidence="8">Belongs to the CN hydrolase family. Apolipoprotein N-acyltransferase subfamily.</text>
</comment>
<feature type="transmembrane region" description="Helical" evidence="8">
    <location>
        <begin position="45"/>
        <end position="63"/>
    </location>
</feature>
<dbReference type="InterPro" id="IPR003010">
    <property type="entry name" value="C-N_Hydrolase"/>
</dbReference>
<dbReference type="RefSeq" id="WP_204425643.1">
    <property type="nucleotide sequence ID" value="NZ_CP070228.1"/>
</dbReference>
<evidence type="ECO:0000256" key="1">
    <source>
        <dbReference type="ARBA" id="ARBA00004651"/>
    </source>
</evidence>
<organism evidence="10 11">
    <name type="scientific">Arcanobacterium phocisimile</name>
    <dbReference type="NCBI Taxonomy" id="1302235"/>
    <lineage>
        <taxon>Bacteria</taxon>
        <taxon>Bacillati</taxon>
        <taxon>Actinomycetota</taxon>
        <taxon>Actinomycetes</taxon>
        <taxon>Actinomycetales</taxon>
        <taxon>Actinomycetaceae</taxon>
        <taxon>Arcanobacterium</taxon>
    </lineage>
</organism>
<dbReference type="Pfam" id="PF20154">
    <property type="entry name" value="LNT_N"/>
    <property type="match status" value="1"/>
</dbReference>
<dbReference type="SUPFAM" id="SSF56317">
    <property type="entry name" value="Carbon-nitrogen hydrolase"/>
    <property type="match status" value="1"/>
</dbReference>
<reference evidence="10 11" key="1">
    <citation type="submission" date="2021-02" db="EMBL/GenBank/DDBJ databases">
        <title>Complete Genome Sequence of Arcanobacterium phocisimile strain DSM 26142T from a harbour seal.</title>
        <authorList>
            <person name="Borowiak M."/>
            <person name="Alssahen M."/>
            <person name="Malorny B."/>
            <person name="Laemmler C."/>
            <person name="Siebert U."/>
            <person name="Ploetz M."/>
            <person name="Abdulmawjood A."/>
        </authorList>
    </citation>
    <scope>NUCLEOTIDE SEQUENCE [LARGE SCALE GENOMIC DNA]</scope>
    <source>
        <strain evidence="10 11">DSM 26142</strain>
    </source>
</reference>
<comment type="function">
    <text evidence="8">Catalyzes the phospholipid dependent N-acylation of the N-terminal cysteine of apolipoprotein, the last step in lipoprotein maturation.</text>
</comment>
<keyword evidence="2 8" id="KW-1003">Cell membrane</keyword>
<evidence type="ECO:0000256" key="5">
    <source>
        <dbReference type="ARBA" id="ARBA00022989"/>
    </source>
</evidence>
<dbReference type="InterPro" id="IPR045378">
    <property type="entry name" value="LNT_N"/>
</dbReference>
<evidence type="ECO:0000256" key="2">
    <source>
        <dbReference type="ARBA" id="ARBA00022475"/>
    </source>
</evidence>
<comment type="subcellular location">
    <subcellularLocation>
        <location evidence="1 8">Cell membrane</location>
        <topology evidence="1 8">Multi-pass membrane protein</topology>
    </subcellularLocation>
</comment>
<keyword evidence="3 8" id="KW-0808">Transferase</keyword>
<dbReference type="PANTHER" id="PTHR38686">
    <property type="entry name" value="APOLIPOPROTEIN N-ACYLTRANSFERASE"/>
    <property type="match status" value="1"/>
</dbReference>
<evidence type="ECO:0000256" key="4">
    <source>
        <dbReference type="ARBA" id="ARBA00022692"/>
    </source>
</evidence>